<feature type="region of interest" description="Disordered" evidence="4">
    <location>
        <begin position="1"/>
        <end position="21"/>
    </location>
</feature>
<evidence type="ECO:0000259" key="5">
    <source>
        <dbReference type="PROSITE" id="PS50932"/>
    </source>
</evidence>
<dbReference type="InterPro" id="IPR010982">
    <property type="entry name" value="Lambda_DNA-bd_dom_sf"/>
</dbReference>
<proteinExistence type="predicted"/>
<dbReference type="SMART" id="SM00354">
    <property type="entry name" value="HTH_LACI"/>
    <property type="match status" value="1"/>
</dbReference>
<dbReference type="GO" id="GO:0003677">
    <property type="term" value="F:DNA binding"/>
    <property type="evidence" value="ECO:0007669"/>
    <property type="project" value="UniProtKB-KW"/>
</dbReference>
<reference evidence="6 7" key="1">
    <citation type="submission" date="2024-02" db="EMBL/GenBank/DDBJ databases">
        <authorList>
            <person name="Saticioglu I.B."/>
        </authorList>
    </citation>
    <scope>NUCLEOTIDE SEQUENCE [LARGE SCALE GENOMIC DNA]</scope>
    <source>
        <strain evidence="6 7">Mu-43</strain>
    </source>
</reference>
<dbReference type="Gene3D" id="1.10.260.40">
    <property type="entry name" value="lambda repressor-like DNA-binding domains"/>
    <property type="match status" value="1"/>
</dbReference>
<dbReference type="SUPFAM" id="SSF47413">
    <property type="entry name" value="lambda repressor-like DNA-binding domains"/>
    <property type="match status" value="1"/>
</dbReference>
<dbReference type="InterPro" id="IPR028082">
    <property type="entry name" value="Peripla_BP_I"/>
</dbReference>
<keyword evidence="3" id="KW-0804">Transcription</keyword>
<dbReference type="InterPro" id="IPR046335">
    <property type="entry name" value="LacI/GalR-like_sensor"/>
</dbReference>
<name>A0ABU8LLH6_9MICO</name>
<dbReference type="InterPro" id="IPR000843">
    <property type="entry name" value="HTH_LacI"/>
</dbReference>
<dbReference type="PANTHER" id="PTHR30146">
    <property type="entry name" value="LACI-RELATED TRANSCRIPTIONAL REPRESSOR"/>
    <property type="match status" value="1"/>
</dbReference>
<protein>
    <submittedName>
        <fullName evidence="6">LacI family DNA-binding transcriptional regulator</fullName>
    </submittedName>
</protein>
<organism evidence="6 7">
    <name type="scientific">Microbacterium istanbulense</name>
    <dbReference type="NCBI Taxonomy" id="3122049"/>
    <lineage>
        <taxon>Bacteria</taxon>
        <taxon>Bacillati</taxon>
        <taxon>Actinomycetota</taxon>
        <taxon>Actinomycetes</taxon>
        <taxon>Micrococcales</taxon>
        <taxon>Microbacteriaceae</taxon>
        <taxon>Microbacterium</taxon>
    </lineage>
</organism>
<evidence type="ECO:0000256" key="1">
    <source>
        <dbReference type="ARBA" id="ARBA00023015"/>
    </source>
</evidence>
<evidence type="ECO:0000313" key="7">
    <source>
        <dbReference type="Proteomes" id="UP001366085"/>
    </source>
</evidence>
<dbReference type="Pfam" id="PF13377">
    <property type="entry name" value="Peripla_BP_3"/>
    <property type="match status" value="1"/>
</dbReference>
<dbReference type="PROSITE" id="PS50932">
    <property type="entry name" value="HTH_LACI_2"/>
    <property type="match status" value="1"/>
</dbReference>
<dbReference type="RefSeq" id="WP_337318928.1">
    <property type="nucleotide sequence ID" value="NZ_JBBDGN010000005.1"/>
</dbReference>
<evidence type="ECO:0000256" key="2">
    <source>
        <dbReference type="ARBA" id="ARBA00023125"/>
    </source>
</evidence>
<comment type="caution">
    <text evidence="6">The sequence shown here is derived from an EMBL/GenBank/DDBJ whole genome shotgun (WGS) entry which is preliminary data.</text>
</comment>
<evidence type="ECO:0000256" key="3">
    <source>
        <dbReference type="ARBA" id="ARBA00023163"/>
    </source>
</evidence>
<dbReference type="Proteomes" id="UP001366085">
    <property type="component" value="Unassembled WGS sequence"/>
</dbReference>
<evidence type="ECO:0000256" key="4">
    <source>
        <dbReference type="SAM" id="MobiDB-lite"/>
    </source>
</evidence>
<keyword evidence="2 6" id="KW-0238">DNA-binding</keyword>
<dbReference type="SUPFAM" id="SSF53822">
    <property type="entry name" value="Periplasmic binding protein-like I"/>
    <property type="match status" value="1"/>
</dbReference>
<dbReference type="EMBL" id="JBBDGN010000005">
    <property type="protein sequence ID" value="MEJ1091421.1"/>
    <property type="molecule type" value="Genomic_DNA"/>
</dbReference>
<accession>A0ABU8LLH6</accession>
<feature type="domain" description="HTH lacI-type" evidence="5">
    <location>
        <begin position="17"/>
        <end position="71"/>
    </location>
</feature>
<evidence type="ECO:0000313" key="6">
    <source>
        <dbReference type="EMBL" id="MEJ1091421.1"/>
    </source>
</evidence>
<dbReference type="CDD" id="cd01392">
    <property type="entry name" value="HTH_LacI"/>
    <property type="match status" value="1"/>
</dbReference>
<dbReference type="PROSITE" id="PS00356">
    <property type="entry name" value="HTH_LACI_1"/>
    <property type="match status" value="1"/>
</dbReference>
<keyword evidence="7" id="KW-1185">Reference proteome</keyword>
<dbReference type="Pfam" id="PF00356">
    <property type="entry name" value="LacI"/>
    <property type="match status" value="1"/>
</dbReference>
<dbReference type="PANTHER" id="PTHR30146:SF153">
    <property type="entry name" value="LACTOSE OPERON REPRESSOR"/>
    <property type="match status" value="1"/>
</dbReference>
<dbReference type="PRINTS" id="PR00036">
    <property type="entry name" value="HTHLACI"/>
</dbReference>
<keyword evidence="1" id="KW-0805">Transcription regulation</keyword>
<dbReference type="CDD" id="cd01574">
    <property type="entry name" value="PBP1_LacI"/>
    <property type="match status" value="1"/>
</dbReference>
<dbReference type="Gene3D" id="3.40.50.2300">
    <property type="match status" value="2"/>
</dbReference>
<sequence>MGEVNSQHPTGVRRREPSMEDVAREAGVSGQTVSRVVNDRGYVGAATREKVTAAMARLGYRPNSAARALRSGRFRTLGVIMFTLAPYGNHRTLDAIASRATEAGYTLTLIPVDASNRATVNGAFSRLEEHAVDGIIILIEAHELDGSEIEIPPGMPIVVIDSNKRFGHPFVDIDQAQGARTAVEHLLALGHETVHHVAGPPESYAAERRQHAWRAVLEEHGLPVSEPQPGDWSARSGYEAGLRLAADPSVTAVFAANDAMAIGVLRAFHEQGIAVPAQVSVVGFDDVPDAAYLWPPLTTIRQSFDEVGRRAVDALIAELDGDEPIDQEFIATELIVRESTAKKPTR</sequence>
<gene>
    <name evidence="6" type="ORF">WDU93_06895</name>
</gene>